<evidence type="ECO:0000256" key="1">
    <source>
        <dbReference type="ARBA" id="ARBA00004496"/>
    </source>
</evidence>
<dbReference type="SMART" id="SM00668">
    <property type="entry name" value="CTLH"/>
    <property type="match status" value="1"/>
</dbReference>
<dbReference type="InterPro" id="IPR044063">
    <property type="entry name" value="ZF_RING_GID"/>
</dbReference>
<organism evidence="9 10">
    <name type="scientific">Thlaspi arvense</name>
    <name type="common">Field penny-cress</name>
    <dbReference type="NCBI Taxonomy" id="13288"/>
    <lineage>
        <taxon>Eukaryota</taxon>
        <taxon>Viridiplantae</taxon>
        <taxon>Streptophyta</taxon>
        <taxon>Embryophyta</taxon>
        <taxon>Tracheophyta</taxon>
        <taxon>Spermatophyta</taxon>
        <taxon>Magnoliopsida</taxon>
        <taxon>eudicotyledons</taxon>
        <taxon>Gunneridae</taxon>
        <taxon>Pentapetalae</taxon>
        <taxon>rosids</taxon>
        <taxon>malvids</taxon>
        <taxon>Brassicales</taxon>
        <taxon>Brassicaceae</taxon>
        <taxon>Thlaspideae</taxon>
        <taxon>Thlaspi</taxon>
    </lineage>
</organism>
<keyword evidence="2" id="KW-0963">Cytoplasm</keyword>
<evidence type="ECO:0000256" key="5">
    <source>
        <dbReference type="ARBA" id="ARBA00022833"/>
    </source>
</evidence>
<dbReference type="GO" id="GO:0005634">
    <property type="term" value="C:nucleus"/>
    <property type="evidence" value="ECO:0007669"/>
    <property type="project" value="TreeGrafter"/>
</dbReference>
<dbReference type="InterPro" id="IPR045098">
    <property type="entry name" value="Fyv10_fam"/>
</dbReference>
<dbReference type="SMART" id="SM00757">
    <property type="entry name" value="CRA"/>
    <property type="match status" value="1"/>
</dbReference>
<dbReference type="InterPro" id="IPR024964">
    <property type="entry name" value="CTLH/CRA"/>
</dbReference>
<sequence>MDQTGRFDSSDPVFGTRITTRQNLNKFLCKLSFSHFIAMEIDPVTNGNADTVMTESAPTITPSPPVPSSRLSQLTESLKLEHQLLRVPFEHYKKTIRANHRSFEKDVSSVVSTVGDLADNNWSKDVTVSRLTSLVSRLQGLKRKLEEGSNVENLQAQRCRARIDHLDSADVKNITEWNNTKLKRILVDYMLRMSYFETASKLSESSNILVSLSLPLSVSVSVYVPFFIGSENDLYEMLIINVSSLQDLVDIDIFREAKKVVDALKNREVASALAWCADNKTRLKKSKSKFEFQLRLQEFIELVRADTADSYKQAILYARKHLAPWGATHMSELQRVLATLAFKSTTECTKYKVLFELQQWDVLVHQFKQEFCKLYGMTMEPLLNIYLQAGLSALKTPYGFEEGCTKEDPLSQESFRKLALPLPYSKQHHSKLVCYISKELMDTENPPQVLPNGYVYSTKALKEMAEKNGGEITCPRTGFVCNHTDLVKAYIS</sequence>
<dbReference type="CDD" id="cd16659">
    <property type="entry name" value="RING-Ubox_Emp"/>
    <property type="match status" value="1"/>
</dbReference>
<feature type="domain" description="CTLH" evidence="7">
    <location>
        <begin position="253"/>
        <end position="310"/>
    </location>
</feature>
<evidence type="ECO:0000256" key="2">
    <source>
        <dbReference type="ARBA" id="ARBA00022490"/>
    </source>
</evidence>
<evidence type="ECO:0000259" key="7">
    <source>
        <dbReference type="PROSITE" id="PS50897"/>
    </source>
</evidence>
<dbReference type="Gene3D" id="3.30.40.10">
    <property type="entry name" value="Zinc/RING finger domain, C3HC4 (zinc finger)"/>
    <property type="match status" value="1"/>
</dbReference>
<feature type="domain" description="RING-Gid-type" evidence="8">
    <location>
        <begin position="404"/>
        <end position="477"/>
    </location>
</feature>
<dbReference type="InterPro" id="IPR013083">
    <property type="entry name" value="Znf_RING/FYVE/PHD"/>
</dbReference>
<protein>
    <recommendedName>
        <fullName evidence="11">Macrophage erythroblast attacher</fullName>
    </recommendedName>
</protein>
<keyword evidence="4 6" id="KW-0863">Zinc-finger</keyword>
<dbReference type="AlphaFoldDB" id="A0AAU9SDD8"/>
<evidence type="ECO:0000313" key="10">
    <source>
        <dbReference type="Proteomes" id="UP000836841"/>
    </source>
</evidence>
<dbReference type="GO" id="GO:0005737">
    <property type="term" value="C:cytoplasm"/>
    <property type="evidence" value="ECO:0007669"/>
    <property type="project" value="UniProtKB-SubCell"/>
</dbReference>
<evidence type="ECO:0000256" key="4">
    <source>
        <dbReference type="ARBA" id="ARBA00022771"/>
    </source>
</evidence>
<proteinExistence type="predicted"/>
<evidence type="ECO:0000256" key="3">
    <source>
        <dbReference type="ARBA" id="ARBA00022723"/>
    </source>
</evidence>
<name>A0AAU9SDD8_THLAR</name>
<dbReference type="InterPro" id="IPR013144">
    <property type="entry name" value="CRA_dom"/>
</dbReference>
<dbReference type="PANTHER" id="PTHR12170:SF2">
    <property type="entry name" value="E3 UBIQUITIN-PROTEIN TRANSFERASE MAEA"/>
    <property type="match status" value="1"/>
</dbReference>
<dbReference type="GO" id="GO:0061630">
    <property type="term" value="F:ubiquitin protein ligase activity"/>
    <property type="evidence" value="ECO:0007669"/>
    <property type="project" value="InterPro"/>
</dbReference>
<evidence type="ECO:0000259" key="8">
    <source>
        <dbReference type="PROSITE" id="PS51867"/>
    </source>
</evidence>
<dbReference type="PROSITE" id="PS51867">
    <property type="entry name" value="ZF_RING_GID"/>
    <property type="match status" value="1"/>
</dbReference>
<feature type="zinc finger region" description="RING-Gid-type" evidence="6">
    <location>
        <begin position="404"/>
        <end position="477"/>
    </location>
</feature>
<comment type="subcellular location">
    <subcellularLocation>
        <location evidence="1">Cytoplasm</location>
    </subcellularLocation>
</comment>
<accession>A0AAU9SDD8</accession>
<dbReference type="SUPFAM" id="SSF57850">
    <property type="entry name" value="RING/U-box"/>
    <property type="match status" value="1"/>
</dbReference>
<keyword evidence="10" id="KW-1185">Reference proteome</keyword>
<keyword evidence="3" id="KW-0479">Metal-binding</keyword>
<dbReference type="PROSITE" id="PS50897">
    <property type="entry name" value="CTLH"/>
    <property type="match status" value="1"/>
</dbReference>
<gene>
    <name evidence="9" type="ORF">TAV2_LOCUS17430</name>
</gene>
<dbReference type="GO" id="GO:0034657">
    <property type="term" value="C:GID complex"/>
    <property type="evidence" value="ECO:0007669"/>
    <property type="project" value="TreeGrafter"/>
</dbReference>
<dbReference type="GO" id="GO:0043161">
    <property type="term" value="P:proteasome-mediated ubiquitin-dependent protein catabolic process"/>
    <property type="evidence" value="ECO:0007669"/>
    <property type="project" value="InterPro"/>
</dbReference>
<dbReference type="GO" id="GO:0008270">
    <property type="term" value="F:zinc ion binding"/>
    <property type="evidence" value="ECO:0007669"/>
    <property type="project" value="UniProtKB-KW"/>
</dbReference>
<dbReference type="InterPro" id="IPR006594">
    <property type="entry name" value="LisH"/>
</dbReference>
<evidence type="ECO:0000256" key="6">
    <source>
        <dbReference type="PROSITE-ProRule" id="PRU01215"/>
    </source>
</evidence>
<dbReference type="PROSITE" id="PS50896">
    <property type="entry name" value="LISH"/>
    <property type="match status" value="1"/>
</dbReference>
<dbReference type="Pfam" id="PF10607">
    <property type="entry name" value="CTLH"/>
    <property type="match status" value="1"/>
</dbReference>
<dbReference type="Proteomes" id="UP000836841">
    <property type="component" value="Chromosome 5"/>
</dbReference>
<dbReference type="PANTHER" id="PTHR12170">
    <property type="entry name" value="MACROPHAGE ERYTHROBLAST ATTACHER-RELATED"/>
    <property type="match status" value="1"/>
</dbReference>
<evidence type="ECO:0000313" key="9">
    <source>
        <dbReference type="EMBL" id="CAH2064081.1"/>
    </source>
</evidence>
<keyword evidence="5" id="KW-0862">Zinc</keyword>
<dbReference type="InterPro" id="IPR006595">
    <property type="entry name" value="CTLH_C"/>
</dbReference>
<reference evidence="9 10" key="1">
    <citation type="submission" date="2022-03" db="EMBL/GenBank/DDBJ databases">
        <authorList>
            <person name="Nunn A."/>
            <person name="Chopra R."/>
            <person name="Nunn A."/>
            <person name="Contreras Garrido A."/>
        </authorList>
    </citation>
    <scope>NUCLEOTIDE SEQUENCE [LARGE SCALE GENOMIC DNA]</scope>
</reference>
<dbReference type="EMBL" id="OU466861">
    <property type="protein sequence ID" value="CAH2064081.1"/>
    <property type="molecule type" value="Genomic_DNA"/>
</dbReference>
<evidence type="ECO:0008006" key="11">
    <source>
        <dbReference type="Google" id="ProtNLM"/>
    </source>
</evidence>